<accession>A0A4P8XL80</accession>
<proteinExistence type="predicted"/>
<dbReference type="PANTHER" id="PTHR48098">
    <property type="entry name" value="ENTEROCHELIN ESTERASE-RELATED"/>
    <property type="match status" value="1"/>
</dbReference>
<dbReference type="PANTHER" id="PTHR48098:SF6">
    <property type="entry name" value="FERRI-BACILLIBACTIN ESTERASE BESA"/>
    <property type="match status" value="1"/>
</dbReference>
<dbReference type="Pfam" id="PF00756">
    <property type="entry name" value="Esterase"/>
    <property type="match status" value="1"/>
</dbReference>
<dbReference type="AlphaFoldDB" id="A0A4P8XL80"/>
<dbReference type="InterPro" id="IPR029058">
    <property type="entry name" value="AB_hydrolase_fold"/>
</dbReference>
<protein>
    <submittedName>
        <fullName evidence="1">Esterase</fullName>
    </submittedName>
</protein>
<dbReference type="InterPro" id="IPR000801">
    <property type="entry name" value="Esterase-like"/>
</dbReference>
<sequence length="341" mass="39247">MLYMHDGQGLFDPNPMSGTSWHMHETTDRLIAEGRLQEILIVGIDNRGEARSHEYSFPLQGGRIPGASDIHCEGERYEQFLIQELKPFIDARYRTLSDRDNTALMGSSMGGLVTYHLGFRNPDVFSKLGILSPYFYRLELNTLEETRFYIRYEHRPNVNIWMDIGGIEDNILVRHVRSVADELVELGFQQDHDLVYREWPYAAHTEQDWAERVHLPLLYLFGTPACESEGEPPWARTGLPKRDKRYSHDARERVQVELSIKVPPGTPAKDMIWIGKLAVPRISAGVFGGTFKLPKGMGVRFRIHTDLGYHEAGPAGEELPFRRITWDHDMRLECSVKGWRP</sequence>
<dbReference type="SUPFAM" id="SSF53474">
    <property type="entry name" value="alpha/beta-Hydrolases"/>
    <property type="match status" value="1"/>
</dbReference>
<dbReference type="Proteomes" id="UP000300879">
    <property type="component" value="Chromosome"/>
</dbReference>
<name>A0A4P8XL80_9BACL</name>
<reference evidence="1 2" key="1">
    <citation type="submission" date="2019-05" db="EMBL/GenBank/DDBJ databases">
        <authorList>
            <person name="Chen C."/>
        </authorList>
    </citation>
    <scope>NUCLEOTIDE SEQUENCE [LARGE SCALE GENOMIC DNA]</scope>
    <source>
        <strain evidence="1 2">HB172198</strain>
    </source>
</reference>
<evidence type="ECO:0000313" key="2">
    <source>
        <dbReference type="Proteomes" id="UP000300879"/>
    </source>
</evidence>
<keyword evidence="2" id="KW-1185">Reference proteome</keyword>
<dbReference type="EMBL" id="CP040396">
    <property type="protein sequence ID" value="QCT03532.1"/>
    <property type="molecule type" value="Genomic_DNA"/>
</dbReference>
<dbReference type="KEGG" id="palo:E6C60_2820"/>
<organism evidence="1 2">
    <name type="scientific">Paenibacillus algicola</name>
    <dbReference type="NCBI Taxonomy" id="2565926"/>
    <lineage>
        <taxon>Bacteria</taxon>
        <taxon>Bacillati</taxon>
        <taxon>Bacillota</taxon>
        <taxon>Bacilli</taxon>
        <taxon>Bacillales</taxon>
        <taxon>Paenibacillaceae</taxon>
        <taxon>Paenibacillus</taxon>
    </lineage>
</organism>
<dbReference type="InterPro" id="IPR050583">
    <property type="entry name" value="Mycobacterial_A85_antigen"/>
</dbReference>
<evidence type="ECO:0000313" key="1">
    <source>
        <dbReference type="EMBL" id="QCT03532.1"/>
    </source>
</evidence>
<dbReference type="Gene3D" id="3.40.50.1820">
    <property type="entry name" value="alpha/beta hydrolase"/>
    <property type="match status" value="1"/>
</dbReference>
<gene>
    <name evidence="1" type="ORF">E6C60_2820</name>
</gene>